<dbReference type="Gene3D" id="3.90.176.10">
    <property type="entry name" value="Toxin ADP-ribosyltransferase, Chain A, domain 1"/>
    <property type="match status" value="1"/>
</dbReference>
<name>A0AA90H5Y7_9ACTN</name>
<feature type="region of interest" description="Disordered" evidence="1">
    <location>
        <begin position="288"/>
        <end position="314"/>
    </location>
</feature>
<evidence type="ECO:0000256" key="1">
    <source>
        <dbReference type="SAM" id="MobiDB-lite"/>
    </source>
</evidence>
<dbReference type="Pfam" id="PF03496">
    <property type="entry name" value="ADPrib_exo_Tox"/>
    <property type="match status" value="1"/>
</dbReference>
<organism evidence="3">
    <name type="scientific">Streptantibioticus silvisoli</name>
    <dbReference type="NCBI Taxonomy" id="2705255"/>
    <lineage>
        <taxon>Bacteria</taxon>
        <taxon>Bacillati</taxon>
        <taxon>Actinomycetota</taxon>
        <taxon>Actinomycetes</taxon>
        <taxon>Kitasatosporales</taxon>
        <taxon>Streptomycetaceae</taxon>
        <taxon>Streptantibioticus</taxon>
    </lineage>
</organism>
<dbReference type="SUPFAM" id="SSF56399">
    <property type="entry name" value="ADP-ribosylation"/>
    <property type="match status" value="1"/>
</dbReference>
<evidence type="ECO:0000259" key="2">
    <source>
        <dbReference type="Pfam" id="PF03496"/>
    </source>
</evidence>
<comment type="caution">
    <text evidence="3">The sequence shown here is derived from an EMBL/GenBank/DDBJ whole genome shotgun (WGS) entry which is preliminary data.</text>
</comment>
<reference evidence="3" key="1">
    <citation type="submission" date="2023-05" db="EMBL/GenBank/DDBJ databases">
        <title>Streptantibioticus silvisoli sp. nov., acidotolerant actinomycetes 1 from pine litter.</title>
        <authorList>
            <person name="Swiecimska M."/>
            <person name="Golinska P."/>
            <person name="Sangal V."/>
            <person name="Wachnowicz B."/>
            <person name="Goodfellow M."/>
        </authorList>
    </citation>
    <scope>NUCLEOTIDE SEQUENCE</scope>
    <source>
        <strain evidence="3">SL13</strain>
    </source>
</reference>
<dbReference type="SUPFAM" id="SSF140453">
    <property type="entry name" value="EsxAB dimer-like"/>
    <property type="match status" value="1"/>
</dbReference>
<dbReference type="AlphaFoldDB" id="A0AA90H5Y7"/>
<accession>A0AA90H5Y7</accession>
<gene>
    <name evidence="3" type="ORF">POF50_008730</name>
</gene>
<feature type="compositionally biased region" description="Gly residues" evidence="1">
    <location>
        <begin position="288"/>
        <end position="302"/>
    </location>
</feature>
<feature type="domain" description="ADP ribosyltransferase" evidence="2">
    <location>
        <begin position="344"/>
        <end position="506"/>
    </location>
</feature>
<dbReference type="InterPro" id="IPR003540">
    <property type="entry name" value="ADP-ribosyltransferase"/>
</dbReference>
<protein>
    <submittedName>
        <fullName evidence="3">ADP-ribosyltransferase</fullName>
    </submittedName>
</protein>
<sequence>MDLNPLHLINKLNDALGHDTASVLEFLHITDPAVNPAGVRAVAAKWQALAQAVDDSNTDARQALRGVQWEGKAADAFAQRTQTVNKQADTIARALHDGHTSVNKFADVAENLIDQIGVIAAQMIEFEVAGLALSVITAGFSDAAAAIATGERAMKIMSLIAKIEEEGGILADAIKAVTSAIRSLRGVLEALKEIKGVATVAKMAKGGAEFTAFTTALEDPGAFKDPRKITDILAEGALFGVGFGALGKALGKGFSELSPAALRLFGAGLGRDSGDLLQDLAADGDLAGGGSPADLSGGGFGDIGRPPRMSSDEFEALSPEEQAKVAEWEISGGTVPFADDADAARYGADTWNDYADILFPEAKQSFHNYTQEPPYPNPTYQEINGYLRGDASHGTPDVLHDIRQIDAAMSGKKIPQDVMIVRGTNLGHISMTPEEMVGEIFPEKAYVSTSLGSNPVDAFNGKDAVMHWRVPAGTPAMYVEKVSAFGGGERELLLGRGLEYKVGRVVRFGGQWHIYGEILPS</sequence>
<dbReference type="RefSeq" id="WP_271318120.1">
    <property type="nucleotide sequence ID" value="NZ_JABXJJ020000009.1"/>
</dbReference>
<dbReference type="PROSITE" id="PS51996">
    <property type="entry name" value="TR_MART"/>
    <property type="match status" value="1"/>
</dbReference>
<dbReference type="GO" id="GO:0005576">
    <property type="term" value="C:extracellular region"/>
    <property type="evidence" value="ECO:0007669"/>
    <property type="project" value="InterPro"/>
</dbReference>
<dbReference type="EMBL" id="JABXJJ020000009">
    <property type="protein sequence ID" value="MDI5969425.1"/>
    <property type="molecule type" value="Genomic_DNA"/>
</dbReference>
<proteinExistence type="predicted"/>
<evidence type="ECO:0000313" key="3">
    <source>
        <dbReference type="EMBL" id="MDI5969425.1"/>
    </source>
</evidence>
<dbReference type="InterPro" id="IPR036689">
    <property type="entry name" value="ESAT-6-like_sf"/>
</dbReference>
<dbReference type="Gene3D" id="1.10.287.1060">
    <property type="entry name" value="ESAT-6-like"/>
    <property type="match status" value="1"/>
</dbReference>